<evidence type="ECO:0000313" key="2">
    <source>
        <dbReference type="Proteomes" id="UP000244060"/>
    </source>
</evidence>
<proteinExistence type="predicted"/>
<name>A0A2T5JSX4_9RHOB</name>
<protein>
    <submittedName>
        <fullName evidence="1">Uncharacterized protein</fullName>
    </submittedName>
</protein>
<evidence type="ECO:0000313" key="1">
    <source>
        <dbReference type="EMBL" id="PTR12506.1"/>
    </source>
</evidence>
<organism evidence="1 2">
    <name type="scientific">Cereibacter azotoformans</name>
    <dbReference type="NCBI Taxonomy" id="43057"/>
    <lineage>
        <taxon>Bacteria</taxon>
        <taxon>Pseudomonadati</taxon>
        <taxon>Pseudomonadota</taxon>
        <taxon>Alphaproteobacteria</taxon>
        <taxon>Rhodobacterales</taxon>
        <taxon>Paracoccaceae</taxon>
        <taxon>Cereibacter</taxon>
    </lineage>
</organism>
<keyword evidence="2" id="KW-1185">Reference proteome</keyword>
<dbReference type="AlphaFoldDB" id="A0A2T5JSX4"/>
<gene>
    <name evidence="1" type="ORF">C8J28_1246</name>
</gene>
<reference evidence="1 2" key="1">
    <citation type="submission" date="2018-04" db="EMBL/GenBank/DDBJ databases">
        <title>Genomic Encyclopedia of Type Strains, Phase III (KMG-III): the genomes of soil and plant-associated and newly described type strains.</title>
        <authorList>
            <person name="Whitman W."/>
        </authorList>
    </citation>
    <scope>NUCLEOTIDE SEQUENCE [LARGE SCALE GENOMIC DNA]</scope>
    <source>
        <strain evidence="1 2">KA25</strain>
    </source>
</reference>
<dbReference type="EMBL" id="QAOT01000024">
    <property type="protein sequence ID" value="PTR12506.1"/>
    <property type="molecule type" value="Genomic_DNA"/>
</dbReference>
<sequence>MKLLMRQVSLLTGQMSRHHRDMVPDHTVALCTEPLVAALLGGQPALPFEGRRWLLTASAEGQNLLATLWAGPWQERAPILTSGIALRAREAPALWNRLHDTPLPLQVDSSQPPRTPWIADRLEPAAMNHAHALTWTADFSRALAWAWFALTRHPPDCTA</sequence>
<comment type="caution">
    <text evidence="1">The sequence shown here is derived from an EMBL/GenBank/DDBJ whole genome shotgun (WGS) entry which is preliminary data.</text>
</comment>
<accession>A0A2T5JSX4</accession>
<dbReference type="RefSeq" id="WP_244908364.1">
    <property type="nucleotide sequence ID" value="NZ_CP183927.1"/>
</dbReference>
<dbReference type="Proteomes" id="UP000244060">
    <property type="component" value="Unassembled WGS sequence"/>
</dbReference>